<dbReference type="Pfam" id="PF03007">
    <property type="entry name" value="WS_DGAT_cat"/>
    <property type="match status" value="1"/>
</dbReference>
<evidence type="ECO:0000256" key="1">
    <source>
        <dbReference type="ARBA" id="ARBA00004162"/>
    </source>
</evidence>
<keyword evidence="6" id="KW-0256">Endoplasmic reticulum</keyword>
<dbReference type="InterPro" id="IPR004255">
    <property type="entry name" value="O-acyltransferase_WSD1_N"/>
</dbReference>
<dbReference type="SUPFAM" id="SSF52777">
    <property type="entry name" value="CoA-dependent acyltransferases"/>
    <property type="match status" value="1"/>
</dbReference>
<evidence type="ECO:0000256" key="6">
    <source>
        <dbReference type="ARBA" id="ARBA00022824"/>
    </source>
</evidence>
<evidence type="ECO:0000256" key="4">
    <source>
        <dbReference type="ARBA" id="ARBA00005189"/>
    </source>
</evidence>
<evidence type="ECO:0000256" key="2">
    <source>
        <dbReference type="ARBA" id="ARBA00004586"/>
    </source>
</evidence>
<dbReference type="Pfam" id="PF06974">
    <property type="entry name" value="WS_DGAT_C"/>
    <property type="match status" value="1"/>
</dbReference>
<dbReference type="InterPro" id="IPR023213">
    <property type="entry name" value="CAT-like_dom_sf"/>
</dbReference>
<evidence type="ECO:0000256" key="7">
    <source>
        <dbReference type="ARBA" id="ARBA00023315"/>
    </source>
</evidence>
<evidence type="ECO:0000256" key="9">
    <source>
        <dbReference type="ARBA" id="ARBA00047604"/>
    </source>
</evidence>
<dbReference type="Proteomes" id="UP000694864">
    <property type="component" value="Chromosome 16"/>
</dbReference>
<comment type="pathway">
    <text evidence="4">Lipid metabolism.</text>
</comment>
<feature type="domain" description="O-acyltransferase WSD1-like N-terminal" evidence="11">
    <location>
        <begin position="103"/>
        <end position="259"/>
    </location>
</feature>
<reference evidence="14" key="2">
    <citation type="submission" date="2025-08" db="UniProtKB">
        <authorList>
            <consortium name="RefSeq"/>
        </authorList>
    </citation>
    <scope>IDENTIFICATION</scope>
    <source>
        <tissue evidence="14">Leaf</tissue>
    </source>
</reference>
<keyword evidence="13" id="KW-1185">Reference proteome</keyword>
<evidence type="ECO:0000256" key="5">
    <source>
        <dbReference type="ARBA" id="ARBA00022679"/>
    </source>
</evidence>
<comment type="catalytic activity">
    <reaction evidence="10">
        <text>an acyl-CoA + a 1,2-diacyl-sn-glycerol = a triacyl-sn-glycerol + CoA</text>
        <dbReference type="Rhea" id="RHEA:10868"/>
        <dbReference type="ChEBI" id="CHEBI:17815"/>
        <dbReference type="ChEBI" id="CHEBI:57287"/>
        <dbReference type="ChEBI" id="CHEBI:58342"/>
        <dbReference type="ChEBI" id="CHEBI:64615"/>
        <dbReference type="EC" id="2.3.1.20"/>
    </reaction>
</comment>
<comment type="pathway">
    <text evidence="3">Glycerolipid metabolism; triacylglycerol biosynthesis.</text>
</comment>
<dbReference type="GeneID" id="104751053"/>
<evidence type="ECO:0000313" key="13">
    <source>
        <dbReference type="Proteomes" id="UP000694864"/>
    </source>
</evidence>
<dbReference type="Gene3D" id="3.30.559.10">
    <property type="entry name" value="Chloramphenicol acetyltransferase-like domain"/>
    <property type="match status" value="1"/>
</dbReference>
<dbReference type="RefSeq" id="XP_010471231.1">
    <property type="nucleotide sequence ID" value="XM_010472929.2"/>
</dbReference>
<proteinExistence type="inferred from homology"/>
<keyword evidence="7" id="KW-0012">Acyltransferase</keyword>
<gene>
    <name evidence="14" type="primary">LOC104751053</name>
</gene>
<reference evidence="13" key="1">
    <citation type="journal article" date="2014" name="Nat. Commun.">
        <title>The emerging biofuel crop Camelina sativa retains a highly undifferentiated hexaploid genome structure.</title>
        <authorList>
            <person name="Kagale S."/>
            <person name="Koh C."/>
            <person name="Nixon J."/>
            <person name="Bollina V."/>
            <person name="Clarke W.E."/>
            <person name="Tuteja R."/>
            <person name="Spillane C."/>
            <person name="Robinson S.J."/>
            <person name="Links M.G."/>
            <person name="Clarke C."/>
            <person name="Higgins E.E."/>
            <person name="Huebert T."/>
            <person name="Sharpe A.G."/>
            <person name="Parkin I.A."/>
        </authorList>
    </citation>
    <scope>NUCLEOTIDE SEQUENCE [LARGE SCALE GENOMIC DNA]</scope>
    <source>
        <strain evidence="13">cv. DH55</strain>
    </source>
</reference>
<dbReference type="PANTHER" id="PTHR31650">
    <property type="entry name" value="O-ACYLTRANSFERASE (WSD1-LIKE) FAMILY PROTEIN"/>
    <property type="match status" value="1"/>
</dbReference>
<comment type="catalytic activity">
    <reaction evidence="9">
        <text>a long chain fatty alcohol + a fatty acyl-CoA = a long-chain alcohol wax ester + CoA</text>
        <dbReference type="Rhea" id="RHEA:38443"/>
        <dbReference type="ChEBI" id="CHEBI:17135"/>
        <dbReference type="ChEBI" id="CHEBI:57287"/>
        <dbReference type="ChEBI" id="CHEBI:77636"/>
        <dbReference type="ChEBI" id="CHEBI:235323"/>
        <dbReference type="EC" id="2.3.1.75"/>
    </reaction>
</comment>
<organism evidence="13 14">
    <name type="scientific">Camelina sativa</name>
    <name type="common">False flax</name>
    <name type="synonym">Myagrum sativum</name>
    <dbReference type="NCBI Taxonomy" id="90675"/>
    <lineage>
        <taxon>Eukaryota</taxon>
        <taxon>Viridiplantae</taxon>
        <taxon>Streptophyta</taxon>
        <taxon>Embryophyta</taxon>
        <taxon>Tracheophyta</taxon>
        <taxon>Spermatophyta</taxon>
        <taxon>Magnoliopsida</taxon>
        <taxon>eudicotyledons</taxon>
        <taxon>Gunneridae</taxon>
        <taxon>Pentapetalae</taxon>
        <taxon>rosids</taxon>
        <taxon>malvids</taxon>
        <taxon>Brassicales</taxon>
        <taxon>Brassicaceae</taxon>
        <taxon>Camelineae</taxon>
        <taxon>Camelina</taxon>
    </lineage>
</organism>
<keyword evidence="5" id="KW-0808">Transferase</keyword>
<evidence type="ECO:0000259" key="11">
    <source>
        <dbReference type="Pfam" id="PF03007"/>
    </source>
</evidence>
<dbReference type="InterPro" id="IPR009721">
    <property type="entry name" value="O-acyltransferase_WSD1_C"/>
</dbReference>
<comment type="similarity">
    <text evidence="8">In the N-terminal section; belongs to the long-chain O-acyltransferase family.</text>
</comment>
<evidence type="ECO:0000256" key="10">
    <source>
        <dbReference type="ARBA" id="ARBA00048109"/>
    </source>
</evidence>
<evidence type="ECO:0000313" key="14">
    <source>
        <dbReference type="RefSeq" id="XP_010471231.1"/>
    </source>
</evidence>
<evidence type="ECO:0000256" key="8">
    <source>
        <dbReference type="ARBA" id="ARBA00024360"/>
    </source>
</evidence>
<comment type="subcellular location">
    <subcellularLocation>
        <location evidence="1">Cell membrane</location>
        <topology evidence="1">Single-pass membrane protein</topology>
    </subcellularLocation>
    <subcellularLocation>
        <location evidence="2">Endoplasmic reticulum membrane</location>
    </subcellularLocation>
</comment>
<evidence type="ECO:0000259" key="12">
    <source>
        <dbReference type="Pfam" id="PF06974"/>
    </source>
</evidence>
<accession>A0ABM0WHP5</accession>
<feature type="domain" description="O-acyltransferase WSD1 C-terminal" evidence="12">
    <location>
        <begin position="313"/>
        <end position="457"/>
    </location>
</feature>
<evidence type="ECO:0000256" key="3">
    <source>
        <dbReference type="ARBA" id="ARBA00004771"/>
    </source>
</evidence>
<name>A0ABM0WHP5_CAMSA</name>
<sequence length="470" mass="52670">MAIERQVTEGEEPVSPFARLFSLPGLDVFNVVTIGCKTEGNPSTIVEGLKNTLINHPRFSSILVNGHGEHKGKAKWIPTKVKVEEHVVVPDIDPNIENPDEFLEDYTSRMALSPMDMSKPLWEFHLLKLKTSHAESVAVARFHHSLGDGMSLMSLLLACTRKTCDPEALPTFVAPKKSKAKNVCFAVVAWLWFIVRIMFHTCVEVINSMVFICCARDTSAHIMGKPGATLRNNKFIHQIISLDDVKMVKNAMNMTVNDVLFGMVQAGLSRYLNQRYDLEDKQRLHGVVFFNLRPNRNIEDLANMMAKGSKCRWGNSIGYVLIPLETKSYDDVFEYVRQSKTMMDRKKHSLEPLFSHGLLKLTMEVFGFKALKTLVTKIFGSTTMVFSNVVGPTEEISFFGHQISYIAASTFGIPQGLIIGIQSYVDKLIINIGVDVDVIPDPHHLCDLIIEALSMMKSAAPQKIFHASEV</sequence>
<dbReference type="PANTHER" id="PTHR31650:SF25">
    <property type="entry name" value="WAX ESTER SYNTHASE_DIACYLGLYCEROL ACYLTRANSFERASE 2"/>
    <property type="match status" value="1"/>
</dbReference>
<protein>
    <submittedName>
        <fullName evidence="14">O-acyltransferase WSD1-like</fullName>
    </submittedName>
</protein>
<dbReference type="InterPro" id="IPR045034">
    <property type="entry name" value="O-acyltransferase_WSD1-like"/>
</dbReference>